<protein>
    <submittedName>
        <fullName evidence="1">Uncharacterized protein</fullName>
    </submittedName>
</protein>
<dbReference type="Proteomes" id="UP000683360">
    <property type="component" value="Unassembled WGS sequence"/>
</dbReference>
<proteinExistence type="predicted"/>
<dbReference type="EMBL" id="CAJPWZ010001211">
    <property type="protein sequence ID" value="CAG2209750.1"/>
    <property type="molecule type" value="Genomic_DNA"/>
</dbReference>
<evidence type="ECO:0000313" key="1">
    <source>
        <dbReference type="EMBL" id="CAG2209750.1"/>
    </source>
</evidence>
<accession>A0A8S3RS90</accession>
<name>A0A8S3RS90_MYTED</name>
<reference evidence="1" key="1">
    <citation type="submission" date="2021-03" db="EMBL/GenBank/DDBJ databases">
        <authorList>
            <person name="Bekaert M."/>
        </authorList>
    </citation>
    <scope>NUCLEOTIDE SEQUENCE</scope>
</reference>
<evidence type="ECO:0000313" key="2">
    <source>
        <dbReference type="Proteomes" id="UP000683360"/>
    </source>
</evidence>
<comment type="caution">
    <text evidence="1">The sequence shown here is derived from an EMBL/GenBank/DDBJ whole genome shotgun (WGS) entry which is preliminary data.</text>
</comment>
<keyword evidence="2" id="KW-1185">Reference proteome</keyword>
<dbReference type="AlphaFoldDB" id="A0A8S3RS90"/>
<gene>
    <name evidence="1" type="ORF">MEDL_23873</name>
</gene>
<organism evidence="1 2">
    <name type="scientific">Mytilus edulis</name>
    <name type="common">Blue mussel</name>
    <dbReference type="NCBI Taxonomy" id="6550"/>
    <lineage>
        <taxon>Eukaryota</taxon>
        <taxon>Metazoa</taxon>
        <taxon>Spiralia</taxon>
        <taxon>Lophotrochozoa</taxon>
        <taxon>Mollusca</taxon>
        <taxon>Bivalvia</taxon>
        <taxon>Autobranchia</taxon>
        <taxon>Pteriomorphia</taxon>
        <taxon>Mytilida</taxon>
        <taxon>Mytiloidea</taxon>
        <taxon>Mytilidae</taxon>
        <taxon>Mytilinae</taxon>
        <taxon>Mytilus</taxon>
    </lineage>
</organism>
<sequence>MFEINRTCSSVISLHDIYCSRDDPSCGVRVALPTVVAATVAIMSRNLEITNKSLIAVTSNVNWTVSGSVKSSTWTELEAAPTTYVRSQYRPPDADYAENLVPLHSSLSRIPVGAHLWLEVVLVPTRITETCENIRCCSHQKHLVSEVHVMPLISDHKNFCLDKHMYTHEKDFDVIQNALKNIQKKFIELEENNPPEEIIWKTNQNKSNKIKRKASTKTTTRGNKTRKQWIGRISHKGCQDCSSKKSDLGAFGHYKVNNDFLSLFID</sequence>